<feature type="binding site" evidence="7">
    <location>
        <position position="63"/>
    </location>
    <ligand>
        <name>Ni(2+)</name>
        <dbReference type="ChEBI" id="CHEBI:49786"/>
    </ligand>
</feature>
<dbReference type="GO" id="GO:0016151">
    <property type="term" value="F:nickel cation binding"/>
    <property type="evidence" value="ECO:0007669"/>
    <property type="project" value="InterPro"/>
</dbReference>
<gene>
    <name evidence="8" type="ORF">SAMN06265368_4559</name>
</gene>
<dbReference type="AlphaFoldDB" id="A0A285PJ40"/>
<keyword evidence="4 7" id="KW-0533">Nickel</keyword>
<feature type="binding site" evidence="7">
    <location>
        <position position="63"/>
    </location>
    <ligand>
        <name>Fe cation</name>
        <dbReference type="ChEBI" id="CHEBI:24875"/>
    </ligand>
</feature>
<dbReference type="GO" id="GO:0008901">
    <property type="term" value="F:ferredoxin hydrogenase activity"/>
    <property type="evidence" value="ECO:0007669"/>
    <property type="project" value="InterPro"/>
</dbReference>
<feature type="binding site" evidence="7">
    <location>
        <position position="429"/>
    </location>
    <ligand>
        <name>Mg(2+)</name>
        <dbReference type="ChEBI" id="CHEBI:18420"/>
    </ligand>
</feature>
<feature type="binding site" evidence="7">
    <location>
        <position position="41"/>
    </location>
    <ligand>
        <name>Mg(2+)</name>
        <dbReference type="ChEBI" id="CHEBI:18420"/>
    </ligand>
</feature>
<dbReference type="SUPFAM" id="SSF56762">
    <property type="entry name" value="HydB/Nqo4-like"/>
    <property type="match status" value="1"/>
</dbReference>
<keyword evidence="7" id="KW-0460">Magnesium</keyword>
<evidence type="ECO:0000256" key="2">
    <source>
        <dbReference type="ARBA" id="ARBA00004196"/>
    </source>
</evidence>
<dbReference type="InterPro" id="IPR029014">
    <property type="entry name" value="NiFe-Hase_large"/>
</dbReference>
<keyword evidence="5 7" id="KW-0479">Metal-binding</keyword>
<feature type="binding site" evidence="7">
    <location>
        <position position="478"/>
    </location>
    <ligand>
        <name>Ni(2+)</name>
        <dbReference type="ChEBI" id="CHEBI:49786"/>
    </ligand>
</feature>
<keyword evidence="6" id="KW-0560">Oxidoreductase</keyword>
<dbReference type="OrthoDB" id="9761717at2"/>
<reference evidence="8 9" key="1">
    <citation type="submission" date="2017-09" db="EMBL/GenBank/DDBJ databases">
        <authorList>
            <person name="Ehlers B."/>
            <person name="Leendertz F.H."/>
        </authorList>
    </citation>
    <scope>NUCLEOTIDE SEQUENCE [LARGE SCALE GENOMIC DNA]</scope>
    <source>
        <strain evidence="8 9">DSM 18289</strain>
    </source>
</reference>
<dbReference type="EMBL" id="OBEL01000008">
    <property type="protein sequence ID" value="SNZ21438.1"/>
    <property type="molecule type" value="Genomic_DNA"/>
</dbReference>
<feature type="binding site" evidence="7">
    <location>
        <position position="481"/>
    </location>
    <ligand>
        <name>Fe cation</name>
        <dbReference type="ChEBI" id="CHEBI:24875"/>
    </ligand>
</feature>
<evidence type="ECO:0000256" key="6">
    <source>
        <dbReference type="ARBA" id="ARBA00023002"/>
    </source>
</evidence>
<evidence type="ECO:0000256" key="7">
    <source>
        <dbReference type="PIRSR" id="PIRSR601501-1"/>
    </source>
</evidence>
<comment type="subcellular location">
    <subcellularLocation>
        <location evidence="2">Cell envelope</location>
    </subcellularLocation>
</comment>
<dbReference type="GO" id="GO:0030313">
    <property type="term" value="C:cell envelope"/>
    <property type="evidence" value="ECO:0007669"/>
    <property type="project" value="UniProtKB-SubCell"/>
</dbReference>
<feature type="binding site" evidence="7">
    <location>
        <position position="484"/>
    </location>
    <ligand>
        <name>Mg(2+)</name>
        <dbReference type="ChEBI" id="CHEBI:18420"/>
    </ligand>
</feature>
<proteinExistence type="inferred from homology"/>
<evidence type="ECO:0000256" key="4">
    <source>
        <dbReference type="ARBA" id="ARBA00022596"/>
    </source>
</evidence>
<evidence type="ECO:0000313" key="9">
    <source>
        <dbReference type="Proteomes" id="UP000219439"/>
    </source>
</evidence>
<comment type="cofactor">
    <cofactor evidence="1 7">
        <name>Ni(2+)</name>
        <dbReference type="ChEBI" id="CHEBI:49786"/>
    </cofactor>
</comment>
<dbReference type="RefSeq" id="WP_097155817.1">
    <property type="nucleotide sequence ID" value="NZ_OBEL01000008.1"/>
</dbReference>
<dbReference type="Pfam" id="PF00374">
    <property type="entry name" value="NiFeSe_Hases"/>
    <property type="match status" value="2"/>
</dbReference>
<dbReference type="PROSITE" id="PS00507">
    <property type="entry name" value="NI_HGENASE_L_1"/>
    <property type="match status" value="1"/>
</dbReference>
<evidence type="ECO:0000256" key="5">
    <source>
        <dbReference type="ARBA" id="ARBA00022723"/>
    </source>
</evidence>
<evidence type="ECO:0000313" key="8">
    <source>
        <dbReference type="EMBL" id="SNZ21438.1"/>
    </source>
</evidence>
<protein>
    <submittedName>
        <fullName evidence="8">Hydrogenase large subunit</fullName>
    </submittedName>
</protein>
<dbReference type="Gene3D" id="1.10.645.10">
    <property type="entry name" value="Cytochrome-c3 Hydrogenase, chain B"/>
    <property type="match status" value="1"/>
</dbReference>
<evidence type="ECO:0000256" key="3">
    <source>
        <dbReference type="ARBA" id="ARBA00009292"/>
    </source>
</evidence>
<accession>A0A285PJ40</accession>
<comment type="cofactor">
    <cofactor evidence="7">
        <name>Fe cation</name>
        <dbReference type="ChEBI" id="CHEBI:24875"/>
    </cofactor>
</comment>
<organism evidence="8 9">
    <name type="scientific">Cohaesibacter gelatinilyticus</name>
    <dbReference type="NCBI Taxonomy" id="372072"/>
    <lineage>
        <taxon>Bacteria</taxon>
        <taxon>Pseudomonadati</taxon>
        <taxon>Pseudomonadota</taxon>
        <taxon>Alphaproteobacteria</taxon>
        <taxon>Hyphomicrobiales</taxon>
        <taxon>Cohaesibacteraceae</taxon>
    </lineage>
</organism>
<dbReference type="InterPro" id="IPR018194">
    <property type="entry name" value="Ni-dep_hyd_lsu_Ni_BS"/>
</dbReference>
<comment type="similarity">
    <text evidence="3">Belongs to the [NiFe]/[NiFeSe] hydrogenase large subunit family.</text>
</comment>
<keyword evidence="7" id="KW-0408">Iron</keyword>
<dbReference type="InterPro" id="IPR001501">
    <property type="entry name" value="Ni-dep_hyd_lsu"/>
</dbReference>
<name>A0A285PJ40_9HYPH</name>
<feature type="binding site" evidence="7">
    <location>
        <position position="60"/>
    </location>
    <ligand>
        <name>Ni(2+)</name>
        <dbReference type="ChEBI" id="CHEBI:49786"/>
    </ligand>
</feature>
<dbReference type="InterPro" id="IPR050867">
    <property type="entry name" value="NiFe/NiFeSe_hydrgnase_LSU"/>
</dbReference>
<sequence length="484" mass="53170">MSRLIIGPFNRVEGDLEVKLDMQEGRVEEARVVSPLYRGFERILKGKDPQDALVYAPRICGICSVSQSTAAAYALAGLEGVSTPLNGQRASNMILATENIADHLTHFYLFFMPDFTRETYGSEPWYAGIAKRFQAIKGEATQDFLPARAELLHITGILAGKWPHTLAIQPGGTTRSIQANEQARLKSILFTFRRFLERHLFGADLEEISSLSSYEALEAWLAAKGPDHSDFSRFLAISRTLDLAKAGRSCDRFMSYGVYPQGEEQTPLFAQGIVMDEQALPLDSAAIAEDVSHAWMVSDEPRHPSDGQTIPDPGMQDGYSWCKAPRLNGQTMETGALSRQLIDGHPLIRDCVARSGGNVENRVLARLLEVAILVPHMQAWSESLDLGEPFRHHGKGLPDGQSVGLVEAARGSLGHWLSVKNGVIENYQIIAPTTWNFSPRDGQGLPGPLEQALVGAGLREGEVDPVSVQHIVRSYDPCMVCTVH</sequence>
<dbReference type="PANTHER" id="PTHR42958">
    <property type="entry name" value="HYDROGENASE-2 LARGE CHAIN"/>
    <property type="match status" value="1"/>
</dbReference>
<keyword evidence="9" id="KW-1185">Reference proteome</keyword>
<dbReference type="Proteomes" id="UP000219439">
    <property type="component" value="Unassembled WGS sequence"/>
</dbReference>
<evidence type="ECO:0000256" key="1">
    <source>
        <dbReference type="ARBA" id="ARBA00001967"/>
    </source>
</evidence>
<dbReference type="PANTHER" id="PTHR42958:SF4">
    <property type="entry name" value="HYDROGENASE EXPRESSION_FORMATION PROTEIN HUPK"/>
    <property type="match status" value="1"/>
</dbReference>